<evidence type="ECO:0000256" key="3">
    <source>
        <dbReference type="PIRSR" id="PIRSR600246-3"/>
    </source>
</evidence>
<gene>
    <name evidence="5" type="ORF">BJ878DRAFT_219038</name>
</gene>
<feature type="active site" description="Nucleophile" evidence="1">
    <location>
        <position position="218"/>
    </location>
</feature>
<evidence type="ECO:0000256" key="4">
    <source>
        <dbReference type="SAM" id="MobiDB-lite"/>
    </source>
</evidence>
<organism evidence="5 6">
    <name type="scientific">Calycina marina</name>
    <dbReference type="NCBI Taxonomy" id="1763456"/>
    <lineage>
        <taxon>Eukaryota</taxon>
        <taxon>Fungi</taxon>
        <taxon>Dikarya</taxon>
        <taxon>Ascomycota</taxon>
        <taxon>Pezizomycotina</taxon>
        <taxon>Leotiomycetes</taxon>
        <taxon>Helotiales</taxon>
        <taxon>Pezizellaceae</taxon>
        <taxon>Calycina</taxon>
    </lineage>
</organism>
<dbReference type="GO" id="GO:0016787">
    <property type="term" value="F:hydrolase activity"/>
    <property type="evidence" value="ECO:0007669"/>
    <property type="project" value="InterPro"/>
</dbReference>
<dbReference type="EMBL" id="MU254184">
    <property type="protein sequence ID" value="KAG9241606.1"/>
    <property type="molecule type" value="Genomic_DNA"/>
</dbReference>
<evidence type="ECO:0000313" key="5">
    <source>
        <dbReference type="EMBL" id="KAG9241606.1"/>
    </source>
</evidence>
<sequence length="463" mass="50360">MEYKAQDRSKASIAPRLIIHGGAGNITPQSITPEKYTEFHDSLLTILSTAHRFMTEQSSFPLQVSGSASALDTVTFAVSLLENNPLFNSGHGAVFTRDGTQEMEASVMVSRGKKKRGVGLMGLKHVKNPIKLAREMLVRGEQDLEGGNSKGAKGAQGHSQLAHPTAERLARDWGLEMVDKKYFFVQSRWDEHIKGLEREDKGEGIVSWSHKEYIPQGTCGAVALDSEGVIAVATSTGGLTNKLPGRIGDTPTIGSGFWAEEWEQELPTKEDIQLKQPGPALMLSDSLRGLLADCFPSLTTYQPIPVDVKLAVRCPSRLLRATAMSGTGNGDSFLRTNAARTASAIVKYRNTDSNKISLQDAIREVSGPGGELERSAGNRWHKTGEGEGGMIGIELQVELDGHRITKSTSRIAEDFNCGGMWRAKVGSNGKAVMRAFQIGQPGLENFKGEGQEYDLIDWFDETL</sequence>
<protein>
    <submittedName>
        <fullName evidence="5">Nucleophile aminohydrolase</fullName>
    </submittedName>
</protein>
<dbReference type="CDD" id="cd04701">
    <property type="entry name" value="Asparaginase_2"/>
    <property type="match status" value="1"/>
</dbReference>
<keyword evidence="6" id="KW-1185">Reference proteome</keyword>
<evidence type="ECO:0000313" key="6">
    <source>
        <dbReference type="Proteomes" id="UP000887226"/>
    </source>
</evidence>
<dbReference type="AlphaFoldDB" id="A0A9P8CDT0"/>
<dbReference type="Proteomes" id="UP000887226">
    <property type="component" value="Unassembled WGS sequence"/>
</dbReference>
<dbReference type="OrthoDB" id="2262349at2759"/>
<dbReference type="SUPFAM" id="SSF56235">
    <property type="entry name" value="N-terminal nucleophile aminohydrolases (Ntn hydrolases)"/>
    <property type="match status" value="1"/>
</dbReference>
<dbReference type="PANTHER" id="PTHR10188">
    <property type="entry name" value="L-ASPARAGINASE"/>
    <property type="match status" value="1"/>
</dbReference>
<evidence type="ECO:0000256" key="2">
    <source>
        <dbReference type="PIRSR" id="PIRSR600246-2"/>
    </source>
</evidence>
<comment type="caution">
    <text evidence="5">The sequence shown here is derived from an EMBL/GenBank/DDBJ whole genome shotgun (WGS) entry which is preliminary data.</text>
</comment>
<feature type="site" description="Cleavage; by autolysis" evidence="3">
    <location>
        <begin position="217"/>
        <end position="218"/>
    </location>
</feature>
<dbReference type="Gene3D" id="3.60.20.30">
    <property type="entry name" value="(Glycosyl)asparaginase"/>
    <property type="match status" value="1"/>
</dbReference>
<evidence type="ECO:0000256" key="1">
    <source>
        <dbReference type="PIRSR" id="PIRSR600246-1"/>
    </source>
</evidence>
<dbReference type="Pfam" id="PF01112">
    <property type="entry name" value="Asparaginase_2"/>
    <property type="match status" value="1"/>
</dbReference>
<proteinExistence type="predicted"/>
<dbReference type="PANTHER" id="PTHR10188:SF43">
    <property type="entry name" value="ASPARAGINASE (EUROFUNG)"/>
    <property type="match status" value="1"/>
</dbReference>
<dbReference type="GO" id="GO:0005737">
    <property type="term" value="C:cytoplasm"/>
    <property type="evidence" value="ECO:0007669"/>
    <property type="project" value="TreeGrafter"/>
</dbReference>
<name>A0A9P8CDT0_9HELO</name>
<feature type="binding site" evidence="2">
    <location>
        <begin position="246"/>
        <end position="249"/>
    </location>
    <ligand>
        <name>substrate</name>
    </ligand>
</feature>
<reference evidence="5" key="1">
    <citation type="journal article" date="2021" name="IMA Fungus">
        <title>Genomic characterization of three marine fungi, including Emericellopsis atlantica sp. nov. with signatures of a generalist lifestyle and marine biomass degradation.</title>
        <authorList>
            <person name="Hagestad O.C."/>
            <person name="Hou L."/>
            <person name="Andersen J.H."/>
            <person name="Hansen E.H."/>
            <person name="Altermark B."/>
            <person name="Li C."/>
            <person name="Kuhnert E."/>
            <person name="Cox R.J."/>
            <person name="Crous P.W."/>
            <person name="Spatafora J.W."/>
            <person name="Lail K."/>
            <person name="Amirebrahimi M."/>
            <person name="Lipzen A."/>
            <person name="Pangilinan J."/>
            <person name="Andreopoulos W."/>
            <person name="Hayes R.D."/>
            <person name="Ng V."/>
            <person name="Grigoriev I.V."/>
            <person name="Jackson S.A."/>
            <person name="Sutton T.D.S."/>
            <person name="Dobson A.D.W."/>
            <person name="Rama T."/>
        </authorList>
    </citation>
    <scope>NUCLEOTIDE SEQUENCE</scope>
    <source>
        <strain evidence="5">TRa3180A</strain>
    </source>
</reference>
<feature type="region of interest" description="Disordered" evidence="4">
    <location>
        <begin position="144"/>
        <end position="164"/>
    </location>
</feature>
<accession>A0A9P8CDT0</accession>
<dbReference type="InterPro" id="IPR000246">
    <property type="entry name" value="Peptidase_T2"/>
</dbReference>
<feature type="binding site" evidence="2">
    <location>
        <begin position="327"/>
        <end position="330"/>
    </location>
    <ligand>
        <name>substrate</name>
    </ligand>
</feature>
<dbReference type="InterPro" id="IPR029055">
    <property type="entry name" value="Ntn_hydrolases_N"/>
</dbReference>